<keyword evidence="1" id="KW-0812">Transmembrane</keyword>
<dbReference type="PANTHER" id="PTHR30273">
    <property type="entry name" value="PERIPLASMIC SIGNAL SENSOR AND SIGMA FACTOR ACTIVATOR FECR-RELATED"/>
    <property type="match status" value="1"/>
</dbReference>
<feature type="domain" description="FecR protein" evidence="2">
    <location>
        <begin position="136"/>
        <end position="223"/>
    </location>
</feature>
<dbReference type="EMBL" id="FSRA01000001">
    <property type="protein sequence ID" value="SIO14325.1"/>
    <property type="molecule type" value="Genomic_DNA"/>
</dbReference>
<dbReference type="PANTHER" id="PTHR30273:SF2">
    <property type="entry name" value="PROTEIN FECR"/>
    <property type="match status" value="1"/>
</dbReference>
<dbReference type="InterPro" id="IPR032508">
    <property type="entry name" value="FecR_C"/>
</dbReference>
<feature type="domain" description="Protein FecR C-terminal" evidence="3">
    <location>
        <begin position="267"/>
        <end position="334"/>
    </location>
</feature>
<dbReference type="Proteomes" id="UP000185003">
    <property type="component" value="Unassembled WGS sequence"/>
</dbReference>
<dbReference type="Gene3D" id="2.60.120.1440">
    <property type="match status" value="1"/>
</dbReference>
<proteinExistence type="predicted"/>
<dbReference type="AlphaFoldDB" id="A0A1N6H3P3"/>
<evidence type="ECO:0000313" key="5">
    <source>
        <dbReference type="Proteomes" id="UP000185003"/>
    </source>
</evidence>
<reference evidence="4 5" key="1">
    <citation type="submission" date="2016-11" db="EMBL/GenBank/DDBJ databases">
        <authorList>
            <person name="Jaros S."/>
            <person name="Januszkiewicz K."/>
            <person name="Wedrychowicz H."/>
        </authorList>
    </citation>
    <scope>NUCLEOTIDE SEQUENCE [LARGE SCALE GENOMIC DNA]</scope>
    <source>
        <strain evidence="4 5">DSM 24787</strain>
    </source>
</reference>
<dbReference type="Pfam" id="PF16344">
    <property type="entry name" value="FecR_C"/>
    <property type="match status" value="1"/>
</dbReference>
<evidence type="ECO:0000259" key="3">
    <source>
        <dbReference type="Pfam" id="PF16344"/>
    </source>
</evidence>
<evidence type="ECO:0000256" key="1">
    <source>
        <dbReference type="SAM" id="Phobius"/>
    </source>
</evidence>
<protein>
    <submittedName>
        <fullName evidence="4">Ferric-dicitrate binding protein FerR, regulates iron transport through sigma-19</fullName>
    </submittedName>
</protein>
<accession>A0A1N6H3P3</accession>
<keyword evidence="5" id="KW-1185">Reference proteome</keyword>
<dbReference type="PIRSF" id="PIRSF018266">
    <property type="entry name" value="FecR"/>
    <property type="match status" value="1"/>
</dbReference>
<dbReference type="Pfam" id="PF04773">
    <property type="entry name" value="FecR"/>
    <property type="match status" value="1"/>
</dbReference>
<dbReference type="InterPro" id="IPR006860">
    <property type="entry name" value="FecR"/>
</dbReference>
<evidence type="ECO:0000313" key="4">
    <source>
        <dbReference type="EMBL" id="SIO14325.1"/>
    </source>
</evidence>
<dbReference type="GO" id="GO:0016989">
    <property type="term" value="F:sigma factor antagonist activity"/>
    <property type="evidence" value="ECO:0007669"/>
    <property type="project" value="TreeGrafter"/>
</dbReference>
<name>A0A1N6H3P3_9BACT</name>
<keyword evidence="1" id="KW-1133">Transmembrane helix</keyword>
<feature type="transmembrane region" description="Helical" evidence="1">
    <location>
        <begin position="94"/>
        <end position="115"/>
    </location>
</feature>
<organism evidence="4 5">
    <name type="scientific">Chitinophaga niabensis</name>
    <dbReference type="NCBI Taxonomy" id="536979"/>
    <lineage>
        <taxon>Bacteria</taxon>
        <taxon>Pseudomonadati</taxon>
        <taxon>Bacteroidota</taxon>
        <taxon>Chitinophagia</taxon>
        <taxon>Chitinophagales</taxon>
        <taxon>Chitinophagaceae</taxon>
        <taxon>Chitinophaga</taxon>
    </lineage>
</organism>
<dbReference type="STRING" id="536979.SAMN04488055_3152"/>
<evidence type="ECO:0000259" key="2">
    <source>
        <dbReference type="Pfam" id="PF04773"/>
    </source>
</evidence>
<gene>
    <name evidence="4" type="ORF">SAMN04488055_3152</name>
</gene>
<dbReference type="InterPro" id="IPR012373">
    <property type="entry name" value="Ferrdict_sens_TM"/>
</dbReference>
<dbReference type="Gene3D" id="3.55.50.30">
    <property type="match status" value="1"/>
</dbReference>
<keyword evidence="1" id="KW-0472">Membrane</keyword>
<sequence>MSSNPIRLKYLFEKYLQNNCSKSELDEFWQLMSQLSENDLVSEEMTALWDKIPPEHQPSGKADKEKIYASIQERAVAQQLDYNRLHHKKLNKPLIRILKIAAVLFACLALAWWQWGRKEQYAAPPLAADHAPSPVRQVISLPDGTTAILNSNSRLDYPPVFSGSSRDVYLTGEAYFDVQQQPGQPFVVHTGQFATTVLGTRFNIRNYPGEQDVVVTVASGKVKVSGKEKMLGILTRNGQIVANKTSGTALRREVDVRQVMAWKRQNLFFKNMTLGEAVAVLNDHYDVTIRFRNNELRHCRFTGTFLSDNKLEQVLDVITVVTDIRWQKEKDTIWLDGNGCTGKE</sequence>